<keyword evidence="1" id="KW-1133">Transmembrane helix</keyword>
<feature type="transmembrane region" description="Helical" evidence="1">
    <location>
        <begin position="137"/>
        <end position="159"/>
    </location>
</feature>
<dbReference type="AlphaFoldDB" id="V6HAI7"/>
<feature type="transmembrane region" description="Helical" evidence="1">
    <location>
        <begin position="56"/>
        <end position="74"/>
    </location>
</feature>
<reference evidence="2 3" key="1">
    <citation type="submission" date="2013-05" db="EMBL/GenBank/DDBJ databases">
        <authorList>
            <person name="Harkins D.M."/>
            <person name="Durkin A.S."/>
            <person name="Brinkac L.M."/>
            <person name="Haft D.H."/>
            <person name="Selengut J.D."/>
            <person name="Sanka R."/>
            <person name="DePew J."/>
            <person name="Purushe J."/>
            <person name="Hartskeerl R.A."/>
            <person name="Ahmed A."/>
            <person name="van der Linden H."/>
            <person name="Goris M.G.A."/>
            <person name="Vinetz J.M."/>
            <person name="Sutton G.G."/>
            <person name="Nierman W.C."/>
            <person name="Fouts D.E."/>
        </authorList>
    </citation>
    <scope>NUCLEOTIDE SEQUENCE [LARGE SCALE GENOMIC DNA]</scope>
    <source>
        <strain evidence="2 3">10</strain>
    </source>
</reference>
<evidence type="ECO:0000313" key="2">
    <source>
        <dbReference type="EMBL" id="EQA36426.1"/>
    </source>
</evidence>
<comment type="caution">
    <text evidence="2">The sequence shown here is derived from an EMBL/GenBank/DDBJ whole genome shotgun (WGS) entry which is preliminary data.</text>
</comment>
<feature type="transmembrane region" description="Helical" evidence="1">
    <location>
        <begin position="6"/>
        <end position="33"/>
    </location>
</feature>
<protein>
    <recommendedName>
        <fullName evidence="4">Copper resistance protein D</fullName>
    </recommendedName>
</protein>
<evidence type="ECO:0008006" key="4">
    <source>
        <dbReference type="Google" id="ProtNLM"/>
    </source>
</evidence>
<sequence length="165" mass="19476">MFIYFFFLLIHFFAAVFWVGGMLFFVFVFGPVYRDPEFLSIKSRLLFKIAIQFRRISYYIFIILLSSGIVVAYFKGYFLSYYQLSYWMSSHGRILILKMTLFLLLVINSIIHDFFIGPIAFKEMQLNSELWLKSRKYASFFGRSNLFISLLIAILGLAYSRGLGF</sequence>
<gene>
    <name evidence="2" type="ORF">LEP1GSC047_2888</name>
</gene>
<accession>V6HAI7</accession>
<evidence type="ECO:0000256" key="1">
    <source>
        <dbReference type="SAM" id="Phobius"/>
    </source>
</evidence>
<evidence type="ECO:0000313" key="3">
    <source>
        <dbReference type="Proteomes" id="UP000018719"/>
    </source>
</evidence>
<name>V6HAI7_9LEPT</name>
<organism evidence="2 3">
    <name type="scientific">Leptospira inadai serovar Lyme str. 10</name>
    <dbReference type="NCBI Taxonomy" id="1049790"/>
    <lineage>
        <taxon>Bacteria</taxon>
        <taxon>Pseudomonadati</taxon>
        <taxon>Spirochaetota</taxon>
        <taxon>Spirochaetia</taxon>
        <taxon>Leptospirales</taxon>
        <taxon>Leptospiraceae</taxon>
        <taxon>Leptospira</taxon>
    </lineage>
</organism>
<keyword evidence="1" id="KW-0812">Transmembrane</keyword>
<proteinExistence type="predicted"/>
<keyword evidence="1" id="KW-0472">Membrane</keyword>
<feature type="transmembrane region" description="Helical" evidence="1">
    <location>
        <begin position="94"/>
        <end position="116"/>
    </location>
</feature>
<dbReference type="STRING" id="1049790.LEP1GSC047_2888"/>
<dbReference type="Proteomes" id="UP000018719">
    <property type="component" value="Unassembled WGS sequence"/>
</dbReference>
<dbReference type="EMBL" id="AHMM02000017">
    <property type="protein sequence ID" value="EQA36426.1"/>
    <property type="molecule type" value="Genomic_DNA"/>
</dbReference>